<name>A0A0F9CQ19_9ZZZZ</name>
<evidence type="ECO:0000313" key="1">
    <source>
        <dbReference type="EMBL" id="KKL07751.1"/>
    </source>
</evidence>
<protein>
    <submittedName>
        <fullName evidence="1">Uncharacterized protein</fullName>
    </submittedName>
</protein>
<dbReference type="EMBL" id="LAZR01043159">
    <property type="protein sequence ID" value="KKL07751.1"/>
    <property type="molecule type" value="Genomic_DNA"/>
</dbReference>
<reference evidence="1" key="1">
    <citation type="journal article" date="2015" name="Nature">
        <title>Complex archaea that bridge the gap between prokaryotes and eukaryotes.</title>
        <authorList>
            <person name="Spang A."/>
            <person name="Saw J.H."/>
            <person name="Jorgensen S.L."/>
            <person name="Zaremba-Niedzwiedzka K."/>
            <person name="Martijn J."/>
            <person name="Lind A.E."/>
            <person name="van Eijk R."/>
            <person name="Schleper C."/>
            <person name="Guy L."/>
            <person name="Ettema T.J."/>
        </authorList>
    </citation>
    <scope>NUCLEOTIDE SEQUENCE</scope>
</reference>
<proteinExistence type="predicted"/>
<comment type="caution">
    <text evidence="1">The sequence shown here is derived from an EMBL/GenBank/DDBJ whole genome shotgun (WGS) entry which is preliminary data.</text>
</comment>
<gene>
    <name evidence="1" type="ORF">LCGC14_2582870</name>
</gene>
<dbReference type="AlphaFoldDB" id="A0A0F9CQ19"/>
<accession>A0A0F9CQ19</accession>
<organism evidence="1">
    <name type="scientific">marine sediment metagenome</name>
    <dbReference type="NCBI Taxonomy" id="412755"/>
    <lineage>
        <taxon>unclassified sequences</taxon>
        <taxon>metagenomes</taxon>
        <taxon>ecological metagenomes</taxon>
    </lineage>
</organism>
<sequence length="101" mass="11765">MSYEGVMRLAREHPRSRGAIEVDWLKVVRGCYEEAKSHGGNRFAGSWVYKRQEVGWFPSLRMLDEKYGILRKVDQTSRYTFYVMPDIDGVARALSELGYLQ</sequence>